<evidence type="ECO:0000256" key="1">
    <source>
        <dbReference type="SAM" id="SignalP"/>
    </source>
</evidence>
<evidence type="ECO:0008006" key="4">
    <source>
        <dbReference type="Google" id="ProtNLM"/>
    </source>
</evidence>
<sequence>MKKTLTLAAVVALSLPLAAGVLPANAATTSAVTTTASNTSTSRTYTIVGTPTTYKTAKTYHTGAAKVAVNKGVIAADQPTIELTANGSLKAKSNYKVTKALTVKAGSKKVSYSYVSGHGWVLTSALKAGKLSTAKSVTYTVSNAKTFSAKNYYTKSAKTVVYKAAVAADQPKMTLTAKGKLVANKTYKVTRSATLKNGSKKASYSYVKGQGWVKTSALTAGKATAKKVTSTTYTVSNAKTFAAKNYYTKSAKTVVYKAAIAADQPKMTLTAKGKLTANKTYKVTRQATLTNKSKKHVYSYINGQGWVLKSALTAGKAAK</sequence>
<comment type="caution">
    <text evidence="2">The sequence shown here is derived from an EMBL/GenBank/DDBJ whole genome shotgun (WGS) entry which is preliminary data.</text>
</comment>
<organism evidence="2 3">
    <name type="scientific">Lactiplantibacillus daowaiensis</name>
    <dbReference type="NCBI Taxonomy" id="2559918"/>
    <lineage>
        <taxon>Bacteria</taxon>
        <taxon>Bacillati</taxon>
        <taxon>Bacillota</taxon>
        <taxon>Bacilli</taxon>
        <taxon>Lactobacillales</taxon>
        <taxon>Lactobacillaceae</taxon>
        <taxon>Lactiplantibacillus</taxon>
    </lineage>
</organism>
<dbReference type="Proteomes" id="UP001596282">
    <property type="component" value="Unassembled WGS sequence"/>
</dbReference>
<proteinExistence type="predicted"/>
<keyword evidence="1" id="KW-0732">Signal</keyword>
<feature type="chain" id="PRO_5046203515" description="Extracellular protein" evidence="1">
    <location>
        <begin position="27"/>
        <end position="319"/>
    </location>
</feature>
<evidence type="ECO:0000313" key="2">
    <source>
        <dbReference type="EMBL" id="MFC6180243.1"/>
    </source>
</evidence>
<feature type="signal peptide" evidence="1">
    <location>
        <begin position="1"/>
        <end position="26"/>
    </location>
</feature>
<protein>
    <recommendedName>
        <fullName evidence="4">Extracellular protein</fullName>
    </recommendedName>
</protein>
<keyword evidence="3" id="KW-1185">Reference proteome</keyword>
<evidence type="ECO:0000313" key="3">
    <source>
        <dbReference type="Proteomes" id="UP001596282"/>
    </source>
</evidence>
<name>A0ABW1RXR4_9LACO</name>
<dbReference type="EMBL" id="JBHSSC010000008">
    <property type="protein sequence ID" value="MFC6180243.1"/>
    <property type="molecule type" value="Genomic_DNA"/>
</dbReference>
<gene>
    <name evidence="2" type="ORF">ACFP5Y_03260</name>
</gene>
<dbReference type="RefSeq" id="WP_179951348.1">
    <property type="nucleotide sequence ID" value="NZ_BJDJ01000030.1"/>
</dbReference>
<accession>A0ABW1RXR4</accession>
<reference evidence="3" key="1">
    <citation type="journal article" date="2019" name="Int. J. Syst. Evol. Microbiol.">
        <title>The Global Catalogue of Microorganisms (GCM) 10K type strain sequencing project: providing services to taxonomists for standard genome sequencing and annotation.</title>
        <authorList>
            <consortium name="The Broad Institute Genomics Platform"/>
            <consortium name="The Broad Institute Genome Sequencing Center for Infectious Disease"/>
            <person name="Wu L."/>
            <person name="Ma J."/>
        </authorList>
    </citation>
    <scope>NUCLEOTIDE SEQUENCE [LARGE SCALE GENOMIC DNA]</scope>
    <source>
        <strain evidence="3">CCM 8933</strain>
    </source>
</reference>